<evidence type="ECO:0000313" key="2">
    <source>
        <dbReference type="Proteomes" id="UP000673447"/>
    </source>
</evidence>
<comment type="caution">
    <text evidence="1">The sequence shown here is derived from an EMBL/GenBank/DDBJ whole genome shotgun (WGS) entry which is preliminary data.</text>
</comment>
<evidence type="ECO:0000313" key="1">
    <source>
        <dbReference type="EMBL" id="MBP3985303.1"/>
    </source>
</evidence>
<protein>
    <submittedName>
        <fullName evidence="1">Uncharacterized protein</fullName>
    </submittedName>
</protein>
<name>A0A940X768_9GAMM</name>
<dbReference type="Proteomes" id="UP000673447">
    <property type="component" value="Unassembled WGS sequence"/>
</dbReference>
<organism evidence="1 2">
    <name type="scientific">Pseudoxanthomonas helianthi</name>
    <dbReference type="NCBI Taxonomy" id="1453541"/>
    <lineage>
        <taxon>Bacteria</taxon>
        <taxon>Pseudomonadati</taxon>
        <taxon>Pseudomonadota</taxon>
        <taxon>Gammaproteobacteria</taxon>
        <taxon>Lysobacterales</taxon>
        <taxon>Lysobacteraceae</taxon>
        <taxon>Pseudoxanthomonas</taxon>
    </lineage>
</organism>
<sequence>MILRVFHQSAWKDLERLERLASEGQWHRALNLANRIAIGCRQIGENEAADVFASHAAMAIESAHADALAGAGTFAQLFQMARRVLVEVLDRVAAHVALADADA</sequence>
<gene>
    <name evidence="1" type="ORF">J5837_12895</name>
</gene>
<dbReference type="RefSeq" id="WP_210537175.1">
    <property type="nucleotide sequence ID" value="NZ_JAGKTC010000003.1"/>
</dbReference>
<reference evidence="1" key="2">
    <citation type="submission" date="2021-03" db="EMBL/GenBank/DDBJ databases">
        <authorList>
            <person name="Cao W."/>
        </authorList>
    </citation>
    <scope>NUCLEOTIDE SEQUENCE</scope>
    <source>
        <strain evidence="1">110414</strain>
    </source>
</reference>
<proteinExistence type="predicted"/>
<keyword evidence="2" id="KW-1185">Reference proteome</keyword>
<reference evidence="1" key="1">
    <citation type="journal article" date="2016" name="Int. J. Syst. Evol. Microbiol.">
        <title>Pseudoxanthomonas helianthi sp. nov., isolated from roots of Jerusalem artichoke (Helianthus tuberosus).</title>
        <authorList>
            <person name="Kittiwongwattana C."/>
            <person name="Thawai C."/>
        </authorList>
    </citation>
    <scope>NUCLEOTIDE SEQUENCE</scope>
    <source>
        <strain evidence="1">110414</strain>
    </source>
</reference>
<dbReference type="AlphaFoldDB" id="A0A940X768"/>
<accession>A0A940X768</accession>
<dbReference type="EMBL" id="JAGKTC010000003">
    <property type="protein sequence ID" value="MBP3985303.1"/>
    <property type="molecule type" value="Genomic_DNA"/>
</dbReference>